<proteinExistence type="predicted"/>
<keyword evidence="2" id="KW-1185">Reference proteome</keyword>
<sequence>MRAAGPDGLAVAGTLDWLFPIETPAAERELTRPLGVPPSSALTTSKPTGKSRPDEQWIGRGHLAGNADLLLNEDLLVDFKAVPLVKRELKLKHTDDLFQTLCDTAAMKAAGFSLRCVPSKAPNQVLVPRGNTLTLGHVVPKRWILHVYYEAHRKGDVEAALAKMGHDISRCEESIAAADSMEELLAHRHGCQRYGLWMQQGSEEIEVSNGRTLDAEMKAWRMSYEASNMKAIAGLK</sequence>
<name>A0ABP0J2J6_9DINO</name>
<protein>
    <submittedName>
        <fullName evidence="1">Uncharacterized protein</fullName>
    </submittedName>
</protein>
<evidence type="ECO:0000313" key="1">
    <source>
        <dbReference type="EMBL" id="CAK9008566.1"/>
    </source>
</evidence>
<comment type="caution">
    <text evidence="1">The sequence shown here is derived from an EMBL/GenBank/DDBJ whole genome shotgun (WGS) entry which is preliminary data.</text>
</comment>
<evidence type="ECO:0000313" key="2">
    <source>
        <dbReference type="Proteomes" id="UP001642484"/>
    </source>
</evidence>
<reference evidence="1 2" key="1">
    <citation type="submission" date="2024-02" db="EMBL/GenBank/DDBJ databases">
        <authorList>
            <person name="Chen Y."/>
            <person name="Shah S."/>
            <person name="Dougan E. K."/>
            <person name="Thang M."/>
            <person name="Chan C."/>
        </authorList>
    </citation>
    <scope>NUCLEOTIDE SEQUENCE [LARGE SCALE GENOMIC DNA]</scope>
</reference>
<accession>A0ABP0J2J6</accession>
<dbReference type="EMBL" id="CAXAMN010004313">
    <property type="protein sequence ID" value="CAK9008566.1"/>
    <property type="molecule type" value="Genomic_DNA"/>
</dbReference>
<dbReference type="Proteomes" id="UP001642484">
    <property type="component" value="Unassembled WGS sequence"/>
</dbReference>
<gene>
    <name evidence="1" type="ORF">CCMP2556_LOCUS9300</name>
</gene>
<organism evidence="1 2">
    <name type="scientific">Durusdinium trenchii</name>
    <dbReference type="NCBI Taxonomy" id="1381693"/>
    <lineage>
        <taxon>Eukaryota</taxon>
        <taxon>Sar</taxon>
        <taxon>Alveolata</taxon>
        <taxon>Dinophyceae</taxon>
        <taxon>Suessiales</taxon>
        <taxon>Symbiodiniaceae</taxon>
        <taxon>Durusdinium</taxon>
    </lineage>
</organism>